<sequence>METGLTDKSLAIISLSDERWRILDSHLVTSSRRMLSGLYSPKYTVLSHLGHFDAMFREGFGRDQLEERGGVRRGGGGGSGTGQSPTDRLSAPSEEDGGEEDDGDEDGRDRRSHPPCPRNSAPAR</sequence>
<feature type="compositionally biased region" description="Acidic residues" evidence="1">
    <location>
        <begin position="93"/>
        <end position="106"/>
    </location>
</feature>
<accession>A0A6A4RV45</accession>
<dbReference type="AlphaFoldDB" id="A0A6A4RV45"/>
<evidence type="ECO:0000313" key="3">
    <source>
        <dbReference type="Proteomes" id="UP000438429"/>
    </source>
</evidence>
<feature type="compositionally biased region" description="Gly residues" evidence="1">
    <location>
        <begin position="72"/>
        <end position="81"/>
    </location>
</feature>
<dbReference type="EMBL" id="VEVO01000022">
    <property type="protein sequence ID" value="KAF0023898.1"/>
    <property type="molecule type" value="Genomic_DNA"/>
</dbReference>
<gene>
    <name evidence="2" type="ORF">F2P81_024528</name>
</gene>
<name>A0A6A4RV45_SCOMX</name>
<organism evidence="2 3">
    <name type="scientific">Scophthalmus maximus</name>
    <name type="common">Turbot</name>
    <name type="synonym">Psetta maxima</name>
    <dbReference type="NCBI Taxonomy" id="52904"/>
    <lineage>
        <taxon>Eukaryota</taxon>
        <taxon>Metazoa</taxon>
        <taxon>Chordata</taxon>
        <taxon>Craniata</taxon>
        <taxon>Vertebrata</taxon>
        <taxon>Euteleostomi</taxon>
        <taxon>Actinopterygii</taxon>
        <taxon>Neopterygii</taxon>
        <taxon>Teleostei</taxon>
        <taxon>Neoteleostei</taxon>
        <taxon>Acanthomorphata</taxon>
        <taxon>Carangaria</taxon>
        <taxon>Pleuronectiformes</taxon>
        <taxon>Pleuronectoidei</taxon>
        <taxon>Scophthalmidae</taxon>
        <taxon>Scophthalmus</taxon>
    </lineage>
</organism>
<evidence type="ECO:0000256" key="1">
    <source>
        <dbReference type="SAM" id="MobiDB-lite"/>
    </source>
</evidence>
<comment type="caution">
    <text evidence="2">The sequence shown here is derived from an EMBL/GenBank/DDBJ whole genome shotgun (WGS) entry which is preliminary data.</text>
</comment>
<dbReference type="Proteomes" id="UP000438429">
    <property type="component" value="Unassembled WGS sequence"/>
</dbReference>
<feature type="region of interest" description="Disordered" evidence="1">
    <location>
        <begin position="63"/>
        <end position="124"/>
    </location>
</feature>
<protein>
    <submittedName>
        <fullName evidence="2">Uncharacterized protein</fullName>
    </submittedName>
</protein>
<proteinExistence type="predicted"/>
<evidence type="ECO:0000313" key="2">
    <source>
        <dbReference type="EMBL" id="KAF0023898.1"/>
    </source>
</evidence>
<reference evidence="2 3" key="1">
    <citation type="submission" date="2019-06" db="EMBL/GenBank/DDBJ databases">
        <title>Draft genomes of female and male turbot (Scophthalmus maximus).</title>
        <authorList>
            <person name="Xu H."/>
            <person name="Xu X.-W."/>
            <person name="Shao C."/>
            <person name="Chen S."/>
        </authorList>
    </citation>
    <scope>NUCLEOTIDE SEQUENCE [LARGE SCALE GENOMIC DNA]</scope>
    <source>
        <strain evidence="2">Ysfricsl-2016a</strain>
        <tissue evidence="2">Blood</tissue>
    </source>
</reference>